<dbReference type="Proteomes" id="UP001165060">
    <property type="component" value="Unassembled WGS sequence"/>
</dbReference>
<evidence type="ECO:0000256" key="1">
    <source>
        <dbReference type="SAM" id="Phobius"/>
    </source>
</evidence>
<keyword evidence="2" id="KW-0732">Signal</keyword>
<keyword evidence="4" id="KW-1185">Reference proteome</keyword>
<feature type="transmembrane region" description="Helical" evidence="1">
    <location>
        <begin position="229"/>
        <end position="248"/>
    </location>
</feature>
<evidence type="ECO:0000256" key="2">
    <source>
        <dbReference type="SAM" id="SignalP"/>
    </source>
</evidence>
<feature type="transmembrane region" description="Helical" evidence="1">
    <location>
        <begin position="332"/>
        <end position="351"/>
    </location>
</feature>
<feature type="chain" id="PRO_5045159624" evidence="2">
    <location>
        <begin position="20"/>
        <end position="417"/>
    </location>
</feature>
<feature type="transmembrane region" description="Helical" evidence="1">
    <location>
        <begin position="139"/>
        <end position="162"/>
    </location>
</feature>
<feature type="transmembrane region" description="Helical" evidence="1">
    <location>
        <begin position="254"/>
        <end position="272"/>
    </location>
</feature>
<feature type="transmembrane region" description="Helical" evidence="1">
    <location>
        <begin position="102"/>
        <end position="127"/>
    </location>
</feature>
<sequence length="417" mass="45059">MSWLRRALLCIVLIGPSSSQFTGLNGRTYDAADPACDPGALEDRSGSVVGGASDCARQGEFGRYKTCVEVFLSDAEVGWRCICNPLMIPRGPECDDAPTSQLVLLILMFGALVLLNFFTAIYAARLVHAMLRVSKFRPNAAIVATSLMTVCCACEAIRYSLYVLRNLPTSSGVTLADTNFNYSLQVVLGISILTVVQGLLSLGLAWIRVAEKSKRLKTAESASLKRLQVATRTYMAALAVLVTAMMVSGMAIESAFVGCVNCAVLLPFLLYGGKKLRELVSPVPQASNDKPKYGKTHMSFRTSEEQRGGAEESGKVAAAAPVDLNAAVKTTYTLVSVCMVVFMMAVAWMFTVTRRLFDEAELRWGGTEATLSFSLIGASVYAMATTVIRFFAYCNRNSVAKLRQQDSIKKGEAAAML</sequence>
<gene>
    <name evidence="3" type="ORF">TeGR_g7842</name>
</gene>
<name>A0ABQ6MWZ8_9STRA</name>
<evidence type="ECO:0000313" key="3">
    <source>
        <dbReference type="EMBL" id="GMI35295.1"/>
    </source>
</evidence>
<protein>
    <submittedName>
        <fullName evidence="3">Uncharacterized protein</fullName>
    </submittedName>
</protein>
<reference evidence="3 4" key="1">
    <citation type="journal article" date="2023" name="Commun. Biol.">
        <title>Genome analysis of Parmales, the sister group of diatoms, reveals the evolutionary specialization of diatoms from phago-mixotrophs to photoautotrophs.</title>
        <authorList>
            <person name="Ban H."/>
            <person name="Sato S."/>
            <person name="Yoshikawa S."/>
            <person name="Yamada K."/>
            <person name="Nakamura Y."/>
            <person name="Ichinomiya M."/>
            <person name="Sato N."/>
            <person name="Blanc-Mathieu R."/>
            <person name="Endo H."/>
            <person name="Kuwata A."/>
            <person name="Ogata H."/>
        </authorList>
    </citation>
    <scope>NUCLEOTIDE SEQUENCE [LARGE SCALE GENOMIC DNA]</scope>
</reference>
<feature type="signal peptide" evidence="2">
    <location>
        <begin position="1"/>
        <end position="19"/>
    </location>
</feature>
<dbReference type="EMBL" id="BRYB01003357">
    <property type="protein sequence ID" value="GMI35295.1"/>
    <property type="molecule type" value="Genomic_DNA"/>
</dbReference>
<keyword evidence="1" id="KW-0812">Transmembrane</keyword>
<comment type="caution">
    <text evidence="3">The sequence shown here is derived from an EMBL/GenBank/DDBJ whole genome shotgun (WGS) entry which is preliminary data.</text>
</comment>
<organism evidence="3 4">
    <name type="scientific">Tetraparma gracilis</name>
    <dbReference type="NCBI Taxonomy" id="2962635"/>
    <lineage>
        <taxon>Eukaryota</taxon>
        <taxon>Sar</taxon>
        <taxon>Stramenopiles</taxon>
        <taxon>Ochrophyta</taxon>
        <taxon>Bolidophyceae</taxon>
        <taxon>Parmales</taxon>
        <taxon>Triparmaceae</taxon>
        <taxon>Tetraparma</taxon>
    </lineage>
</organism>
<feature type="transmembrane region" description="Helical" evidence="1">
    <location>
        <begin position="371"/>
        <end position="394"/>
    </location>
</feature>
<keyword evidence="1" id="KW-1133">Transmembrane helix</keyword>
<proteinExistence type="predicted"/>
<feature type="transmembrane region" description="Helical" evidence="1">
    <location>
        <begin position="182"/>
        <end position="209"/>
    </location>
</feature>
<keyword evidence="1" id="KW-0472">Membrane</keyword>
<evidence type="ECO:0000313" key="4">
    <source>
        <dbReference type="Proteomes" id="UP001165060"/>
    </source>
</evidence>
<accession>A0ABQ6MWZ8</accession>